<proteinExistence type="inferred from homology"/>
<name>E3MDM6_CAERE</name>
<evidence type="ECO:0000256" key="4">
    <source>
        <dbReference type="ARBA" id="ARBA00022448"/>
    </source>
</evidence>
<dbReference type="InterPro" id="IPR048682">
    <property type="entry name" value="COG4"/>
</dbReference>
<dbReference type="PANTHER" id="PTHR24016:SF0">
    <property type="entry name" value="CONSERVED OLIGOMERIC GOLGI COMPLEX SUBUNIT 4"/>
    <property type="match status" value="1"/>
</dbReference>
<protein>
    <recommendedName>
        <fullName evidence="3">Conserved oligomeric Golgi complex subunit 4</fullName>
    </recommendedName>
    <alternativeName>
        <fullName evidence="8">Component of oligomeric Golgi complex 4</fullName>
    </alternativeName>
</protein>
<comment type="similarity">
    <text evidence="2">Belongs to the COG4 family.</text>
</comment>
<feature type="domain" description="COG4 transport protein middle alpha-helical bundle" evidence="10">
    <location>
        <begin position="201"/>
        <end position="558"/>
    </location>
</feature>
<evidence type="ECO:0000256" key="5">
    <source>
        <dbReference type="ARBA" id="ARBA00022927"/>
    </source>
</evidence>
<dbReference type="Gene3D" id="1.10.287.1060">
    <property type="entry name" value="ESAT-6-like"/>
    <property type="match status" value="1"/>
</dbReference>
<dbReference type="GO" id="GO:0015031">
    <property type="term" value="P:protein transport"/>
    <property type="evidence" value="ECO:0007669"/>
    <property type="project" value="UniProtKB-KW"/>
</dbReference>
<dbReference type="GO" id="GO:0000139">
    <property type="term" value="C:Golgi membrane"/>
    <property type="evidence" value="ECO:0007669"/>
    <property type="project" value="UniProtKB-SubCell"/>
</dbReference>
<evidence type="ECO:0000256" key="3">
    <source>
        <dbReference type="ARBA" id="ARBA00020975"/>
    </source>
</evidence>
<gene>
    <name evidence="11" type="primary">Cre-cogc-4</name>
    <name evidence="11" type="ORF">CRE_17932</name>
</gene>
<keyword evidence="9" id="KW-0175">Coiled coil</keyword>
<evidence type="ECO:0000256" key="2">
    <source>
        <dbReference type="ARBA" id="ARBA00009215"/>
    </source>
</evidence>
<dbReference type="InterPro" id="IPR013167">
    <property type="entry name" value="COG4_M"/>
</dbReference>
<evidence type="ECO:0000259" key="10">
    <source>
        <dbReference type="SMART" id="SM00762"/>
    </source>
</evidence>
<dbReference type="AlphaFoldDB" id="E3MDM6"/>
<reference evidence="11" key="1">
    <citation type="submission" date="2007-07" db="EMBL/GenBank/DDBJ databases">
        <title>PCAP assembly of the Caenorhabditis remanei genome.</title>
        <authorList>
            <consortium name="The Caenorhabditis remanei Sequencing Consortium"/>
            <person name="Wilson R.K."/>
        </authorList>
    </citation>
    <scope>NUCLEOTIDE SEQUENCE [LARGE SCALE GENOMIC DNA]</scope>
    <source>
        <strain evidence="11">PB4641</strain>
    </source>
</reference>
<dbReference type="OrthoDB" id="47059at2759"/>
<keyword evidence="7" id="KW-0472">Membrane</keyword>
<evidence type="ECO:0000256" key="1">
    <source>
        <dbReference type="ARBA" id="ARBA00004395"/>
    </source>
</evidence>
<dbReference type="EMBL" id="DS268437">
    <property type="protein sequence ID" value="EFO99176.1"/>
    <property type="molecule type" value="Genomic_DNA"/>
</dbReference>
<evidence type="ECO:0000313" key="11">
    <source>
        <dbReference type="EMBL" id="EFO99176.1"/>
    </source>
</evidence>
<sequence>MPEILLHSKYLSGVPAGRKNGARIAQKTEKSDEKEEKQFDFSRKIRELRLELEIKKREEERIEKDIVIILEENTIDGGEQNRSFGLAVTRLNNHMLVVENSAKQLTSALKNISSLADTISGRVSALDVAKTRVVGCLQLAGDMKDLGHCAEGIDDAIRSEDFEIASQHIHRFLTLDEAVFQIREFKQKDATDSIRHSYEILSSAKDRLSKILKSRLTEAVQKGDIAEMQRFVKLFPLIHESDEGLQRYSVFLNQKIDKLADENLAVGFSVKNSPKNVETMRRKGKNEKLIMKAGGTDDNRRNVLYADTLFMFFEGVAEIIETNLPVLEHSYGMEKLLDFMFILQARIDEFFRRLLEEFDTRRRLSHLNRLVDDVIHKQKSAAPEHSEDVPDALEIDAIASEICMMNSSVEMYWRFISRRIGKNNKDTLGEKSGNDEEEETEEARLERQRLRKEAKDQKMDQLLNRSRVGTKMQELIGNYCRLEHFYMLKSVQKAIKSDAKEDVGGLTSSLIDDVVFIIRKSIRRAAGSGNVDSVCATINNATALLDTVIHSSLHHNIQSGYVTSANFASEAFTAYQQGKQVKEAAESQKEQFLLAVNNSAKLSELLIELQKGLISEWSGIKRPLVEKNKLEHSTTQIEESAKKLSALAKHGVEELFKSAFKTKIRQGADPYQNIDRQMTMQDVEYFEAHDPFMENYLAQIDRLLVENEPHLFPDNYQTILLFTAAEIARQIEGSIAKCQFNRYGALQLDREYRQICAYLTNVAGWSAREKVARLGQVCDVLMIIVALLNVETIEEAMEVWHNSKTMTTSSTTRTLSLPEVRKVLSLRADFPTVAIKSIE</sequence>
<evidence type="ECO:0000256" key="6">
    <source>
        <dbReference type="ARBA" id="ARBA00023034"/>
    </source>
</evidence>
<keyword evidence="5" id="KW-0653">Protein transport</keyword>
<dbReference type="STRING" id="31234.E3MDM6"/>
<dbReference type="InterPro" id="IPR048684">
    <property type="entry name" value="COG4_C"/>
</dbReference>
<dbReference type="InterPro" id="IPR048680">
    <property type="entry name" value="COG4_N"/>
</dbReference>
<dbReference type="HOGENOM" id="CLU_014853_2_0_1"/>
<keyword evidence="6" id="KW-0333">Golgi apparatus</keyword>
<dbReference type="InParanoid" id="E3MDM6"/>
<evidence type="ECO:0000313" key="12">
    <source>
        <dbReference type="Proteomes" id="UP000008281"/>
    </source>
</evidence>
<dbReference type="SMART" id="SM00762">
    <property type="entry name" value="Cog4"/>
    <property type="match status" value="1"/>
</dbReference>
<dbReference type="Pfam" id="PF20663">
    <property type="entry name" value="COG4_N"/>
    <property type="match status" value="1"/>
</dbReference>
<dbReference type="PANTHER" id="PTHR24016">
    <property type="entry name" value="CONSERVED OLIGOMERIC GOLGI COMPLEX SUBUNIT 4"/>
    <property type="match status" value="1"/>
</dbReference>
<accession>E3MDM6</accession>
<evidence type="ECO:0000256" key="8">
    <source>
        <dbReference type="ARBA" id="ARBA00031340"/>
    </source>
</evidence>
<dbReference type="eggNOG" id="KOG0412">
    <property type="taxonomic scope" value="Eukaryota"/>
</dbReference>
<dbReference type="Pfam" id="PF20662">
    <property type="entry name" value="COG4_C"/>
    <property type="match status" value="1"/>
</dbReference>
<evidence type="ECO:0000256" key="7">
    <source>
        <dbReference type="ARBA" id="ARBA00023136"/>
    </source>
</evidence>
<dbReference type="Proteomes" id="UP000008281">
    <property type="component" value="Unassembled WGS sequence"/>
</dbReference>
<dbReference type="Pfam" id="PF08318">
    <property type="entry name" value="COG4_m"/>
    <property type="match status" value="1"/>
</dbReference>
<evidence type="ECO:0000256" key="9">
    <source>
        <dbReference type="SAM" id="Coils"/>
    </source>
</evidence>
<dbReference type="GO" id="GO:0017119">
    <property type="term" value="C:Golgi transport complex"/>
    <property type="evidence" value="ECO:0007669"/>
    <property type="project" value="TreeGrafter"/>
</dbReference>
<comment type="subcellular location">
    <subcellularLocation>
        <location evidence="1">Golgi apparatus membrane</location>
        <topology evidence="1">Peripheral membrane protein</topology>
    </subcellularLocation>
</comment>
<keyword evidence="12" id="KW-1185">Reference proteome</keyword>
<dbReference type="OMA" id="RASECQQ"/>
<organism evidence="12">
    <name type="scientific">Caenorhabditis remanei</name>
    <name type="common">Caenorhabditis vulgaris</name>
    <dbReference type="NCBI Taxonomy" id="31234"/>
    <lineage>
        <taxon>Eukaryota</taxon>
        <taxon>Metazoa</taxon>
        <taxon>Ecdysozoa</taxon>
        <taxon>Nematoda</taxon>
        <taxon>Chromadorea</taxon>
        <taxon>Rhabditida</taxon>
        <taxon>Rhabditina</taxon>
        <taxon>Rhabditomorpha</taxon>
        <taxon>Rhabditoidea</taxon>
        <taxon>Rhabditidae</taxon>
        <taxon>Peloderinae</taxon>
        <taxon>Caenorhabditis</taxon>
    </lineage>
</organism>
<dbReference type="GO" id="GO:0006890">
    <property type="term" value="P:retrograde vesicle-mediated transport, Golgi to endoplasmic reticulum"/>
    <property type="evidence" value="ECO:0007669"/>
    <property type="project" value="TreeGrafter"/>
</dbReference>
<dbReference type="Gene3D" id="1.20.58.1970">
    <property type="match status" value="1"/>
</dbReference>
<dbReference type="FunCoup" id="E3MDM6">
    <property type="interactions" value="3042"/>
</dbReference>
<dbReference type="GO" id="GO:0007030">
    <property type="term" value="P:Golgi organization"/>
    <property type="evidence" value="ECO:0007669"/>
    <property type="project" value="TreeGrafter"/>
</dbReference>
<keyword evidence="4" id="KW-0813">Transport</keyword>
<feature type="coiled-coil region" evidence="9">
    <location>
        <begin position="433"/>
        <end position="465"/>
    </location>
</feature>